<comment type="caution">
    <text evidence="2">The sequence shown here is derived from an EMBL/GenBank/DDBJ whole genome shotgun (WGS) entry which is preliminary data.</text>
</comment>
<organism evidence="2 3">
    <name type="scientific">Pseudoramibacter alactolyticus ATCC 23263</name>
    <dbReference type="NCBI Taxonomy" id="887929"/>
    <lineage>
        <taxon>Bacteria</taxon>
        <taxon>Bacillati</taxon>
        <taxon>Bacillota</taxon>
        <taxon>Clostridia</taxon>
        <taxon>Eubacteriales</taxon>
        <taxon>Eubacteriaceae</taxon>
        <taxon>Pseudoramibacter</taxon>
    </lineage>
</organism>
<gene>
    <name evidence="2" type="ORF">HMP0721_1995</name>
</gene>
<dbReference type="Gene3D" id="2.60.120.10">
    <property type="entry name" value="Jelly Rolls"/>
    <property type="match status" value="1"/>
</dbReference>
<dbReference type="InterPro" id="IPR052538">
    <property type="entry name" value="Flavonoid_dioxygenase-like"/>
</dbReference>
<evidence type="ECO:0000259" key="1">
    <source>
        <dbReference type="Pfam" id="PF07883"/>
    </source>
</evidence>
<name>E6MJ10_9FIRM</name>
<dbReference type="PANTHER" id="PTHR43346:SF1">
    <property type="entry name" value="QUERCETIN 2,3-DIOXYGENASE-RELATED"/>
    <property type="match status" value="1"/>
</dbReference>
<protein>
    <submittedName>
        <fullName evidence="2">Cupin domain protein</fullName>
    </submittedName>
</protein>
<evidence type="ECO:0000313" key="2">
    <source>
        <dbReference type="EMBL" id="EFV00830.1"/>
    </source>
</evidence>
<sequence length="133" mass="15036">MMAIKICAAIIDKEVPMFITNEQDHAFRHGDSGPKYFIHGPKLNFGIARVLPGEVYTAHRHPRMEEDFYVLEGHPTFIIDGKTHVGKPGDFIHMDPGEVHVIKNDTNAPCLYTITTTPFFEEGDKDEVVVDWA</sequence>
<dbReference type="HOGENOM" id="CLU_159958_0_0_9"/>
<dbReference type="STRING" id="887929.HMP0721_1995"/>
<keyword evidence="3" id="KW-1185">Reference proteome</keyword>
<dbReference type="OrthoDB" id="2080697at2"/>
<accession>E6MJ10</accession>
<proteinExistence type="predicted"/>
<dbReference type="InterPro" id="IPR013096">
    <property type="entry name" value="Cupin_2"/>
</dbReference>
<reference evidence="2 3" key="1">
    <citation type="submission" date="2010-12" db="EMBL/GenBank/DDBJ databases">
        <authorList>
            <person name="Muzny D."/>
            <person name="Qin X."/>
            <person name="Deng J."/>
            <person name="Jiang H."/>
            <person name="Liu Y."/>
            <person name="Qu J."/>
            <person name="Song X.-Z."/>
            <person name="Zhang L."/>
            <person name="Thornton R."/>
            <person name="Coyle M."/>
            <person name="Francisco L."/>
            <person name="Jackson L."/>
            <person name="Javaid M."/>
            <person name="Korchina V."/>
            <person name="Kovar C."/>
            <person name="Mata R."/>
            <person name="Mathew T."/>
            <person name="Ngo R."/>
            <person name="Nguyen L."/>
            <person name="Nguyen N."/>
            <person name="Okwuonu G."/>
            <person name="Ongeri F."/>
            <person name="Pham C."/>
            <person name="Simmons D."/>
            <person name="Wilczek-Boney K."/>
            <person name="Hale W."/>
            <person name="Jakkamsetti A."/>
            <person name="Pham P."/>
            <person name="Ruth R."/>
            <person name="San Lucas F."/>
            <person name="Warren J."/>
            <person name="Zhang J."/>
            <person name="Zhao Z."/>
            <person name="Zhou C."/>
            <person name="Zhu D."/>
            <person name="Lee S."/>
            <person name="Bess C."/>
            <person name="Blankenburg K."/>
            <person name="Forbes L."/>
            <person name="Fu Q."/>
            <person name="Gubbala S."/>
            <person name="Hirani K."/>
            <person name="Jayaseelan J.C."/>
            <person name="Lara F."/>
            <person name="Munidasa M."/>
            <person name="Palculict T."/>
            <person name="Patil S."/>
            <person name="Pu L.-L."/>
            <person name="Saada N."/>
            <person name="Tang L."/>
            <person name="Weissenberger G."/>
            <person name="Zhu Y."/>
            <person name="Hemphill L."/>
            <person name="Shang Y."/>
            <person name="Youmans B."/>
            <person name="Ayvaz T."/>
            <person name="Ross M."/>
            <person name="Santibanez J."/>
            <person name="Aqrawi P."/>
            <person name="Gross S."/>
            <person name="Joshi V."/>
            <person name="Fowler G."/>
            <person name="Nazareth L."/>
            <person name="Reid J."/>
            <person name="Worley K."/>
            <person name="Petrosino J."/>
            <person name="Highlander S."/>
            <person name="Gibbs R."/>
        </authorList>
    </citation>
    <scope>NUCLEOTIDE SEQUENCE [LARGE SCALE GENOMIC DNA]</scope>
    <source>
        <strain evidence="2 3">ATCC 23263</strain>
    </source>
</reference>
<dbReference type="AlphaFoldDB" id="E6MJ10"/>
<dbReference type="EMBL" id="AEQN01000026">
    <property type="protein sequence ID" value="EFV00830.1"/>
    <property type="molecule type" value="Genomic_DNA"/>
</dbReference>
<dbReference type="InterPro" id="IPR011051">
    <property type="entry name" value="RmlC_Cupin_sf"/>
</dbReference>
<dbReference type="PANTHER" id="PTHR43346">
    <property type="entry name" value="LIGAND BINDING DOMAIN PROTEIN, PUTATIVE (AFU_ORTHOLOGUE AFUA_6G14370)-RELATED"/>
    <property type="match status" value="1"/>
</dbReference>
<dbReference type="InterPro" id="IPR014710">
    <property type="entry name" value="RmlC-like_jellyroll"/>
</dbReference>
<dbReference type="Pfam" id="PF07883">
    <property type="entry name" value="Cupin_2"/>
    <property type="match status" value="1"/>
</dbReference>
<dbReference type="SUPFAM" id="SSF51182">
    <property type="entry name" value="RmlC-like cupins"/>
    <property type="match status" value="1"/>
</dbReference>
<evidence type="ECO:0000313" key="3">
    <source>
        <dbReference type="Proteomes" id="UP000004754"/>
    </source>
</evidence>
<dbReference type="eggNOG" id="COG1917">
    <property type="taxonomic scope" value="Bacteria"/>
</dbReference>
<dbReference type="Proteomes" id="UP000004754">
    <property type="component" value="Unassembled WGS sequence"/>
</dbReference>
<feature type="domain" description="Cupin type-2" evidence="1">
    <location>
        <begin position="47"/>
        <end position="112"/>
    </location>
</feature>